<gene>
    <name evidence="1" type="ORF">PsorP6_001425</name>
</gene>
<name>A0ACC0WXP8_9STRA</name>
<evidence type="ECO:0000313" key="1">
    <source>
        <dbReference type="EMBL" id="KAI9923036.1"/>
    </source>
</evidence>
<evidence type="ECO:0000313" key="2">
    <source>
        <dbReference type="Proteomes" id="UP001163321"/>
    </source>
</evidence>
<reference evidence="1 2" key="1">
    <citation type="journal article" date="2022" name="bioRxiv">
        <title>The genome of the oomycete Peronosclerospora sorghi, a cosmopolitan pathogen of maize and sorghum, is inflated with dispersed pseudogenes.</title>
        <authorList>
            <person name="Fletcher K."/>
            <person name="Martin F."/>
            <person name="Isakeit T."/>
            <person name="Cavanaugh K."/>
            <person name="Magill C."/>
            <person name="Michelmore R."/>
        </authorList>
    </citation>
    <scope>NUCLEOTIDE SEQUENCE [LARGE SCALE GENOMIC DNA]</scope>
    <source>
        <strain evidence="1">P6</strain>
    </source>
</reference>
<sequence>MPTSSHLAEGRMGSSSLNALAGACPSATGGSSYGSRCWPETPSTAATAAIAALAVAHLGLAVAYTAVGIEHLVHIAFLLAILLVFLRIPLLRINSDLLASIVSDALRLRLGEKGAPETLGTLHCLRAVRVARRLLVPSEAGKVGVEGTRRPFQNAVRALAVLFRRDVLPAGRQRRLNILAQSSINSSSSSSRSPGRVIQKAEEGLETALDEPQGAKIRCPSATEQILIRWLHLLDESQLSRLLERRRNQQVSVLKADGSHPKFGVLSDSAFPVTGAMEGRIVTPVKAVNKPRHRVDKTAAEWGIGAVDRCFRRLQNKFTIIHTSGANAFTTSTDYTTS</sequence>
<dbReference type="EMBL" id="CM047580">
    <property type="protein sequence ID" value="KAI9923036.1"/>
    <property type="molecule type" value="Genomic_DNA"/>
</dbReference>
<organism evidence="1 2">
    <name type="scientific">Peronosclerospora sorghi</name>
    <dbReference type="NCBI Taxonomy" id="230839"/>
    <lineage>
        <taxon>Eukaryota</taxon>
        <taxon>Sar</taxon>
        <taxon>Stramenopiles</taxon>
        <taxon>Oomycota</taxon>
        <taxon>Peronosporomycetes</taxon>
        <taxon>Peronosporales</taxon>
        <taxon>Peronosporaceae</taxon>
        <taxon>Peronosclerospora</taxon>
    </lineage>
</organism>
<proteinExistence type="predicted"/>
<comment type="caution">
    <text evidence="1">The sequence shown here is derived from an EMBL/GenBank/DDBJ whole genome shotgun (WGS) entry which is preliminary data.</text>
</comment>
<dbReference type="Proteomes" id="UP001163321">
    <property type="component" value="Chromosome 1"/>
</dbReference>
<accession>A0ACC0WXP8</accession>
<protein>
    <submittedName>
        <fullName evidence="1">Uncharacterized protein</fullName>
    </submittedName>
</protein>
<keyword evidence="2" id="KW-1185">Reference proteome</keyword>